<dbReference type="Pfam" id="PF09162">
    <property type="entry name" value="Tap-RNA_bind"/>
    <property type="match status" value="1"/>
</dbReference>
<sequence length="179" mass="20835">MDNQVRHAPYAIPPHRQRSIFQKQDQMHVNLETKQKPPERRMKRNRQEQTFGSWFKIIIPFGIKYDEKWLLNLILKQCSVPFIPVKFHYEKIQAQFFVENVSIACALKNVNGKIFSEGNEGLSIFVEPCDTPQSVQKVLKSEKVGQIKVMQTQHKLCTHTQLVLFPHSPSDSEPLNLIP</sequence>
<feature type="non-terminal residue" evidence="2">
    <location>
        <position position="1"/>
    </location>
</feature>
<proteinExistence type="predicted"/>
<reference evidence="2" key="1">
    <citation type="submission" date="2023-04" db="EMBL/GenBank/DDBJ databases">
        <authorList>
            <consortium name="ELIXIR-Norway"/>
        </authorList>
    </citation>
    <scope>NUCLEOTIDE SEQUENCE [LARGE SCALE GENOMIC DNA]</scope>
</reference>
<dbReference type="Proteomes" id="UP001176941">
    <property type="component" value="Chromosome X"/>
</dbReference>
<keyword evidence="3" id="KW-1185">Reference proteome</keyword>
<dbReference type="InterPro" id="IPR015245">
    <property type="entry name" value="Tap_RNA-bd"/>
</dbReference>
<evidence type="ECO:0000313" key="2">
    <source>
        <dbReference type="EMBL" id="CAI9180903.1"/>
    </source>
</evidence>
<dbReference type="InterPro" id="IPR012677">
    <property type="entry name" value="Nucleotide-bd_a/b_plait_sf"/>
</dbReference>
<dbReference type="SUPFAM" id="SSF54928">
    <property type="entry name" value="RNA-binding domain, RBD"/>
    <property type="match status" value="1"/>
</dbReference>
<dbReference type="PANTHER" id="PTHR10662:SF12">
    <property type="entry name" value="NUCLEAR RNA EXPORT FACTOR 3"/>
    <property type="match status" value="1"/>
</dbReference>
<dbReference type="InterPro" id="IPR030217">
    <property type="entry name" value="NXF_fam"/>
</dbReference>
<organism evidence="2 3">
    <name type="scientific">Rangifer tarandus platyrhynchus</name>
    <name type="common">Svalbard reindeer</name>
    <dbReference type="NCBI Taxonomy" id="3082113"/>
    <lineage>
        <taxon>Eukaryota</taxon>
        <taxon>Metazoa</taxon>
        <taxon>Chordata</taxon>
        <taxon>Craniata</taxon>
        <taxon>Vertebrata</taxon>
        <taxon>Euteleostomi</taxon>
        <taxon>Mammalia</taxon>
        <taxon>Eutheria</taxon>
        <taxon>Laurasiatheria</taxon>
        <taxon>Artiodactyla</taxon>
        <taxon>Ruminantia</taxon>
        <taxon>Pecora</taxon>
        <taxon>Cervidae</taxon>
        <taxon>Odocoileinae</taxon>
        <taxon>Rangifer</taxon>
    </lineage>
</organism>
<protein>
    <recommendedName>
        <fullName evidence="1">Nuclear RNA export factor Tap RNA-binding domain-containing protein</fullName>
    </recommendedName>
</protein>
<gene>
    <name evidence="2" type="ORF">MRATA1EN1_LOCUS29865</name>
</gene>
<feature type="domain" description="Nuclear RNA export factor Tap RNA-binding" evidence="1">
    <location>
        <begin position="54"/>
        <end position="132"/>
    </location>
</feature>
<evidence type="ECO:0000259" key="1">
    <source>
        <dbReference type="Pfam" id="PF09162"/>
    </source>
</evidence>
<evidence type="ECO:0000313" key="3">
    <source>
        <dbReference type="Proteomes" id="UP001176941"/>
    </source>
</evidence>
<accession>A0ABN9A7T0</accession>
<dbReference type="EMBL" id="OX460343">
    <property type="protein sequence ID" value="CAI9180903.1"/>
    <property type="molecule type" value="Genomic_DNA"/>
</dbReference>
<feature type="non-terminal residue" evidence="2">
    <location>
        <position position="179"/>
    </location>
</feature>
<dbReference type="InterPro" id="IPR035979">
    <property type="entry name" value="RBD_domain_sf"/>
</dbReference>
<dbReference type="PANTHER" id="PTHR10662">
    <property type="entry name" value="NUCLEAR RNA EXPORT FACTOR"/>
    <property type="match status" value="1"/>
</dbReference>
<dbReference type="Gene3D" id="3.30.70.330">
    <property type="match status" value="1"/>
</dbReference>
<name>A0ABN9A7T0_RANTA</name>